<dbReference type="InterPro" id="IPR029065">
    <property type="entry name" value="Enolase_C-like"/>
</dbReference>
<evidence type="ECO:0000313" key="2">
    <source>
        <dbReference type="EMBL" id="CAB3806338.1"/>
    </source>
</evidence>
<organism evidence="2 3">
    <name type="scientific">Paraburkholderia caffeinitolerans</name>
    <dbReference type="NCBI Taxonomy" id="1723730"/>
    <lineage>
        <taxon>Bacteria</taxon>
        <taxon>Pseudomonadati</taxon>
        <taxon>Pseudomonadota</taxon>
        <taxon>Betaproteobacteria</taxon>
        <taxon>Burkholderiales</taxon>
        <taxon>Burkholderiaceae</taxon>
        <taxon>Paraburkholderia</taxon>
    </lineage>
</organism>
<dbReference type="SUPFAM" id="SSF51604">
    <property type="entry name" value="Enolase C-terminal domain-like"/>
    <property type="match status" value="1"/>
</dbReference>
<dbReference type="Gene3D" id="3.20.20.120">
    <property type="entry name" value="Enolase-like C-terminal domain"/>
    <property type="match status" value="1"/>
</dbReference>
<dbReference type="AlphaFoldDB" id="A0A6J5GV72"/>
<accession>A0A6J5GV72</accession>
<evidence type="ECO:0000259" key="1">
    <source>
        <dbReference type="Pfam" id="PF13378"/>
    </source>
</evidence>
<keyword evidence="2" id="KW-0456">Lyase</keyword>
<reference evidence="2 3" key="1">
    <citation type="submission" date="2020-04" db="EMBL/GenBank/DDBJ databases">
        <authorList>
            <person name="De Canck E."/>
        </authorList>
    </citation>
    <scope>NUCLEOTIDE SEQUENCE [LARGE SCALE GENOMIC DNA]</scope>
    <source>
        <strain evidence="2 3">LMG 28688</strain>
    </source>
</reference>
<dbReference type="GO" id="GO:0047808">
    <property type="term" value="F:D(-)-tartrate dehydratase activity"/>
    <property type="evidence" value="ECO:0007669"/>
    <property type="project" value="UniProtKB-EC"/>
</dbReference>
<proteinExistence type="predicted"/>
<dbReference type="EC" id="4.2.1.81" evidence="2"/>
<sequence length="68" mass="7669">MRSYIDRGYTVVKKRIGGASLDEDLRRIDSILSVLGDGQKLAVDANGHFDLDTAIQYAKALSQYDMFW</sequence>
<protein>
    <submittedName>
        <fullName evidence="2">D(-)-tartrate dehydratase</fullName>
        <ecNumber evidence="2">4.2.1.81</ecNumber>
    </submittedName>
</protein>
<dbReference type="Proteomes" id="UP000494119">
    <property type="component" value="Unassembled WGS sequence"/>
</dbReference>
<gene>
    <name evidence="2" type="primary">tarD_2</name>
    <name evidence="2" type="ORF">LMG28688_06338</name>
</gene>
<dbReference type="InterPro" id="IPR036849">
    <property type="entry name" value="Enolase-like_C_sf"/>
</dbReference>
<feature type="domain" description="Enolase C-terminal" evidence="1">
    <location>
        <begin position="2"/>
        <end position="68"/>
    </location>
</feature>
<dbReference type="EMBL" id="CADIKL010000049">
    <property type="protein sequence ID" value="CAB3806338.1"/>
    <property type="molecule type" value="Genomic_DNA"/>
</dbReference>
<evidence type="ECO:0000313" key="3">
    <source>
        <dbReference type="Proteomes" id="UP000494119"/>
    </source>
</evidence>
<keyword evidence="3" id="KW-1185">Reference proteome</keyword>
<dbReference type="Pfam" id="PF13378">
    <property type="entry name" value="MR_MLE_C"/>
    <property type="match status" value="1"/>
</dbReference>
<name>A0A6J5GV72_9BURK</name>